<dbReference type="InterPro" id="IPR042185">
    <property type="entry name" value="Serpin_sf_2"/>
</dbReference>
<dbReference type="OMA" id="RSQYIAI"/>
<dbReference type="CDD" id="cd00172">
    <property type="entry name" value="serpin"/>
    <property type="match status" value="1"/>
</dbReference>
<dbReference type="PROSITE" id="PS00284">
    <property type="entry name" value="SERPIN"/>
    <property type="match status" value="1"/>
</dbReference>
<dbReference type="Gene3D" id="3.30.497.10">
    <property type="entry name" value="Antithrombin, subunit I, domain 2"/>
    <property type="match status" value="1"/>
</dbReference>
<dbReference type="PANTHER" id="PTHR11461:SF211">
    <property type="entry name" value="GH10112P-RELATED"/>
    <property type="match status" value="1"/>
</dbReference>
<dbReference type="KEGG" id="lgi:LOTGIDRAFT_129913"/>
<organism evidence="4 5">
    <name type="scientific">Lottia gigantea</name>
    <name type="common">Giant owl limpet</name>
    <dbReference type="NCBI Taxonomy" id="225164"/>
    <lineage>
        <taxon>Eukaryota</taxon>
        <taxon>Metazoa</taxon>
        <taxon>Spiralia</taxon>
        <taxon>Lophotrochozoa</taxon>
        <taxon>Mollusca</taxon>
        <taxon>Gastropoda</taxon>
        <taxon>Patellogastropoda</taxon>
        <taxon>Lottioidea</taxon>
        <taxon>Lottiidae</taxon>
        <taxon>Lottia</taxon>
    </lineage>
</organism>
<gene>
    <name evidence="4" type="ORF">LOTGIDRAFT_129913</name>
</gene>
<protein>
    <recommendedName>
        <fullName evidence="3">Serpin domain-containing protein</fullName>
    </recommendedName>
</protein>
<dbReference type="InterPro" id="IPR042178">
    <property type="entry name" value="Serpin_sf_1"/>
</dbReference>
<feature type="domain" description="Serpin" evidence="3">
    <location>
        <begin position="10"/>
        <end position="379"/>
    </location>
</feature>
<comment type="similarity">
    <text evidence="1 2">Belongs to the serpin family.</text>
</comment>
<dbReference type="GO" id="GO:0004867">
    <property type="term" value="F:serine-type endopeptidase inhibitor activity"/>
    <property type="evidence" value="ECO:0007669"/>
    <property type="project" value="InterPro"/>
</dbReference>
<evidence type="ECO:0000259" key="3">
    <source>
        <dbReference type="SMART" id="SM00093"/>
    </source>
</evidence>
<dbReference type="Pfam" id="PF00079">
    <property type="entry name" value="Serpin"/>
    <property type="match status" value="1"/>
</dbReference>
<keyword evidence="5" id="KW-1185">Reference proteome</keyword>
<dbReference type="InterPro" id="IPR023795">
    <property type="entry name" value="Serpin_CS"/>
</dbReference>
<dbReference type="Proteomes" id="UP000030746">
    <property type="component" value="Unassembled WGS sequence"/>
</dbReference>
<dbReference type="SMART" id="SM00093">
    <property type="entry name" value="SERPIN"/>
    <property type="match status" value="1"/>
</dbReference>
<dbReference type="EMBL" id="KB203188">
    <property type="protein sequence ID" value="ESO86044.1"/>
    <property type="molecule type" value="Genomic_DNA"/>
</dbReference>
<dbReference type="CTD" id="20233009"/>
<evidence type="ECO:0000256" key="2">
    <source>
        <dbReference type="RuleBase" id="RU000411"/>
    </source>
</evidence>
<dbReference type="InterPro" id="IPR023796">
    <property type="entry name" value="Serpin_dom"/>
</dbReference>
<dbReference type="GeneID" id="20233009"/>
<dbReference type="AlphaFoldDB" id="V4BAN5"/>
<dbReference type="GO" id="GO:0005615">
    <property type="term" value="C:extracellular space"/>
    <property type="evidence" value="ECO:0007669"/>
    <property type="project" value="InterPro"/>
</dbReference>
<evidence type="ECO:0000313" key="4">
    <source>
        <dbReference type="EMBL" id="ESO86044.1"/>
    </source>
</evidence>
<dbReference type="PANTHER" id="PTHR11461">
    <property type="entry name" value="SERINE PROTEASE INHIBITOR, SERPIN"/>
    <property type="match status" value="1"/>
</dbReference>
<dbReference type="HOGENOM" id="CLU_023330_0_1_1"/>
<feature type="non-terminal residue" evidence="4">
    <location>
        <position position="1"/>
    </location>
</feature>
<dbReference type="Gene3D" id="2.30.39.10">
    <property type="entry name" value="Alpha-1-antitrypsin, domain 1"/>
    <property type="match status" value="1"/>
</dbReference>
<dbReference type="SUPFAM" id="SSF56574">
    <property type="entry name" value="Serpins"/>
    <property type="match status" value="1"/>
</dbReference>
<sequence length="382" mass="42876">LATATSKFSLDLYNKFSIKNKNLIISPFSVFTALAMVSLGSKGQTMDEIYKTLNIQHLGDDVHQAFHYYTSLLQGLTNVTLNNANGMFVKPGTQLLPEFSNKMKQFYDAKVQEFDFSNPKGPEAPINDWVSKQTAGMIKDFLKPGSVDGNTIMWLINAIYFKGTWKNIFNERLTRKQKFHVSKTTQVDVDMMTLSEKMFRYKRLDNLKTTVMELPYVGDRYSMYILLPDDIEGLSTLESSLDATSLESALTSKNSHLLSGMDKITRFIITMPKFSLGSSLKLNQPLQDLGLNKIFDGRQADLSGITGKQNLVVNSVIQKAVIDVTESGTRAAAVTGIGIVLTSSVHLPPRYLRIDHPFMFAIRDKQTNTNLFMGRYTDPRSA</sequence>
<reference evidence="4 5" key="1">
    <citation type="journal article" date="2013" name="Nature">
        <title>Insights into bilaterian evolution from three spiralian genomes.</title>
        <authorList>
            <person name="Simakov O."/>
            <person name="Marletaz F."/>
            <person name="Cho S.J."/>
            <person name="Edsinger-Gonzales E."/>
            <person name="Havlak P."/>
            <person name="Hellsten U."/>
            <person name="Kuo D.H."/>
            <person name="Larsson T."/>
            <person name="Lv J."/>
            <person name="Arendt D."/>
            <person name="Savage R."/>
            <person name="Osoegawa K."/>
            <person name="de Jong P."/>
            <person name="Grimwood J."/>
            <person name="Chapman J.A."/>
            <person name="Shapiro H."/>
            <person name="Aerts A."/>
            <person name="Otillar R.P."/>
            <person name="Terry A.Y."/>
            <person name="Boore J.L."/>
            <person name="Grigoriev I.V."/>
            <person name="Lindberg D.R."/>
            <person name="Seaver E.C."/>
            <person name="Weisblat D.A."/>
            <person name="Putnam N.H."/>
            <person name="Rokhsar D.S."/>
        </authorList>
    </citation>
    <scope>NUCLEOTIDE SEQUENCE [LARGE SCALE GENOMIC DNA]</scope>
</reference>
<evidence type="ECO:0000313" key="5">
    <source>
        <dbReference type="Proteomes" id="UP000030746"/>
    </source>
</evidence>
<evidence type="ECO:0000256" key="1">
    <source>
        <dbReference type="ARBA" id="ARBA00009500"/>
    </source>
</evidence>
<dbReference type="MEROPS" id="I04.040"/>
<dbReference type="RefSeq" id="XP_009063293.1">
    <property type="nucleotide sequence ID" value="XM_009065045.1"/>
</dbReference>
<dbReference type="InterPro" id="IPR000215">
    <property type="entry name" value="Serpin_fam"/>
</dbReference>
<name>V4BAN5_LOTGI</name>
<dbReference type="OrthoDB" id="1063785at2759"/>
<dbReference type="InterPro" id="IPR036186">
    <property type="entry name" value="Serpin_sf"/>
</dbReference>
<proteinExistence type="inferred from homology"/>
<accession>V4BAN5</accession>